<keyword evidence="2" id="KW-0418">Kinase</keyword>
<dbReference type="SUPFAM" id="SSF55785">
    <property type="entry name" value="PYP-like sensor domain (PAS domain)"/>
    <property type="match status" value="1"/>
</dbReference>
<dbReference type="GO" id="GO:0071111">
    <property type="term" value="F:cyclic-guanylate-specific phosphodiesterase activity"/>
    <property type="evidence" value="ECO:0007669"/>
    <property type="project" value="InterPro"/>
</dbReference>
<dbReference type="InterPro" id="IPR001633">
    <property type="entry name" value="EAL_dom"/>
</dbReference>
<keyword evidence="2" id="KW-0808">Transferase</keyword>
<name>A0A2W5V164_9CAUL</name>
<dbReference type="PANTHER" id="PTHR33121:SF23">
    <property type="entry name" value="CYCLIC DI-GMP PHOSPHODIESTERASE PDEB"/>
    <property type="match status" value="1"/>
</dbReference>
<dbReference type="SUPFAM" id="SSF141868">
    <property type="entry name" value="EAL domain-like"/>
    <property type="match status" value="1"/>
</dbReference>
<dbReference type="AlphaFoldDB" id="A0A2W5V164"/>
<gene>
    <name evidence="2" type="ORF">DI526_12395</name>
</gene>
<dbReference type="InterPro" id="IPR000014">
    <property type="entry name" value="PAS"/>
</dbReference>
<proteinExistence type="predicted"/>
<evidence type="ECO:0000313" key="2">
    <source>
        <dbReference type="EMBL" id="PZR33809.1"/>
    </source>
</evidence>
<dbReference type="PROSITE" id="PS50883">
    <property type="entry name" value="EAL"/>
    <property type="match status" value="1"/>
</dbReference>
<dbReference type="Pfam" id="PF00563">
    <property type="entry name" value="EAL"/>
    <property type="match status" value="1"/>
</dbReference>
<dbReference type="EMBL" id="QFQZ01000036">
    <property type="protein sequence ID" value="PZR33809.1"/>
    <property type="molecule type" value="Genomic_DNA"/>
</dbReference>
<reference evidence="2 3" key="1">
    <citation type="submission" date="2017-08" db="EMBL/GenBank/DDBJ databases">
        <title>Infants hospitalized years apart are colonized by the same room-sourced microbial strains.</title>
        <authorList>
            <person name="Brooks B."/>
            <person name="Olm M.R."/>
            <person name="Firek B.A."/>
            <person name="Baker R."/>
            <person name="Thomas B.C."/>
            <person name="Morowitz M.J."/>
            <person name="Banfield J.F."/>
        </authorList>
    </citation>
    <scope>NUCLEOTIDE SEQUENCE [LARGE SCALE GENOMIC DNA]</scope>
    <source>
        <strain evidence="2">S2_003_000_R2_4</strain>
    </source>
</reference>
<dbReference type="PANTHER" id="PTHR33121">
    <property type="entry name" value="CYCLIC DI-GMP PHOSPHODIESTERASE PDEF"/>
    <property type="match status" value="1"/>
</dbReference>
<sequence>MSIDPRRLLGLAFASADLLVELRDGQVRLALGAAQRLVGRSEAALMNTAWSDLFHPDDRPLMDTVLACANDGLRRGPIVLRLAEDETRSVGVTLRALPENGGRISCAITTAHALAPALKPGELQPREAFDDIAKGLFEAARVTGVELELAMIEFSGLGALRDGLSPSEAAELDVRVAGAVRAESHGGSAATRLSEDRFALVRTRDNPQENMLQRLSALVSTPAMAQVVPLESPGNSARALRALRYALDDFLREGVKGAPRASLNDAMNRSVKRTLAQAGALGAIVSQRRFSLAFQPVVTLASGLAHHHEVLVRFEDGASPFAMIKMAEEFDLIEELDKAVVEQVVKRLAVNTDRSLRLAVNISGRTIGSDTFIDEVGRLLARFDEAKGRLIFEITETSEIDDLAFANQNIQALRAMGSMVCLDDFGAGSASFAYLQRLNLDIVKIDGRYVRELADNSRDGAMIRHLVQMCRDLKIRTVAEMVETPEVEDIVRNAGVDFAQGWLYGKASEKPSPALRTTAPVRAVARRAGASESWG</sequence>
<dbReference type="Proteomes" id="UP000249393">
    <property type="component" value="Unassembled WGS sequence"/>
</dbReference>
<dbReference type="CDD" id="cd00130">
    <property type="entry name" value="PAS"/>
    <property type="match status" value="1"/>
</dbReference>
<dbReference type="InterPro" id="IPR035919">
    <property type="entry name" value="EAL_sf"/>
</dbReference>
<evidence type="ECO:0000259" key="1">
    <source>
        <dbReference type="PROSITE" id="PS50883"/>
    </source>
</evidence>
<dbReference type="InterPro" id="IPR035965">
    <property type="entry name" value="PAS-like_dom_sf"/>
</dbReference>
<dbReference type="SMART" id="SM00052">
    <property type="entry name" value="EAL"/>
    <property type="match status" value="1"/>
</dbReference>
<comment type="caution">
    <text evidence="2">The sequence shown here is derived from an EMBL/GenBank/DDBJ whole genome shotgun (WGS) entry which is preliminary data.</text>
</comment>
<dbReference type="InterPro" id="IPR050706">
    <property type="entry name" value="Cyclic-di-GMP_PDE-like"/>
</dbReference>
<feature type="domain" description="EAL" evidence="1">
    <location>
        <begin position="274"/>
        <end position="521"/>
    </location>
</feature>
<organism evidence="2 3">
    <name type="scientific">Caulobacter segnis</name>
    <dbReference type="NCBI Taxonomy" id="88688"/>
    <lineage>
        <taxon>Bacteria</taxon>
        <taxon>Pseudomonadati</taxon>
        <taxon>Pseudomonadota</taxon>
        <taxon>Alphaproteobacteria</taxon>
        <taxon>Caulobacterales</taxon>
        <taxon>Caulobacteraceae</taxon>
        <taxon>Caulobacter</taxon>
    </lineage>
</organism>
<accession>A0A2W5V164</accession>
<dbReference type="CDD" id="cd01948">
    <property type="entry name" value="EAL"/>
    <property type="match status" value="1"/>
</dbReference>
<protein>
    <submittedName>
        <fullName evidence="2">Histidine kinase</fullName>
    </submittedName>
</protein>
<dbReference type="GO" id="GO:0016301">
    <property type="term" value="F:kinase activity"/>
    <property type="evidence" value="ECO:0007669"/>
    <property type="project" value="UniProtKB-KW"/>
</dbReference>
<dbReference type="Gene3D" id="3.20.20.450">
    <property type="entry name" value="EAL domain"/>
    <property type="match status" value="1"/>
</dbReference>
<dbReference type="RefSeq" id="WP_304278271.1">
    <property type="nucleotide sequence ID" value="NZ_QFQZ01000036.1"/>
</dbReference>
<evidence type="ECO:0000313" key="3">
    <source>
        <dbReference type="Proteomes" id="UP000249393"/>
    </source>
</evidence>